<dbReference type="GO" id="GO:0006310">
    <property type="term" value="P:DNA recombination"/>
    <property type="evidence" value="ECO:0007669"/>
    <property type="project" value="InterPro"/>
</dbReference>
<dbReference type="GO" id="GO:0003676">
    <property type="term" value="F:nucleic acid binding"/>
    <property type="evidence" value="ECO:0007669"/>
    <property type="project" value="InterPro"/>
</dbReference>
<name>A0A1E7Q4X7_9GAMM</name>
<dbReference type="Pfam" id="PF17768">
    <property type="entry name" value="RecJ_OB"/>
    <property type="match status" value="1"/>
</dbReference>
<dbReference type="InterPro" id="IPR051673">
    <property type="entry name" value="SSDNA_exonuclease_RecJ"/>
</dbReference>
<dbReference type="SUPFAM" id="SSF64182">
    <property type="entry name" value="DHH phosphoesterases"/>
    <property type="match status" value="1"/>
</dbReference>
<accession>A0A1E7Q4X7</accession>
<evidence type="ECO:0000256" key="4">
    <source>
        <dbReference type="ARBA" id="ARBA00022801"/>
    </source>
</evidence>
<evidence type="ECO:0000256" key="3">
    <source>
        <dbReference type="ARBA" id="ARBA00022722"/>
    </source>
</evidence>
<dbReference type="PANTHER" id="PTHR30255">
    <property type="entry name" value="SINGLE-STRANDED-DNA-SPECIFIC EXONUCLEASE RECJ"/>
    <property type="match status" value="1"/>
</dbReference>
<dbReference type="GO" id="GO:0008409">
    <property type="term" value="F:5'-3' exonuclease activity"/>
    <property type="evidence" value="ECO:0007669"/>
    <property type="project" value="InterPro"/>
</dbReference>
<reference evidence="10" key="1">
    <citation type="submission" date="2016-09" db="EMBL/GenBank/DDBJ databases">
        <authorList>
            <person name="Wan X."/>
            <person name="Hou S."/>
        </authorList>
    </citation>
    <scope>NUCLEOTIDE SEQUENCE [LARGE SCALE GENOMIC DNA]</scope>
    <source>
        <strain evidence="10">KH87</strain>
    </source>
</reference>
<evidence type="ECO:0000259" key="6">
    <source>
        <dbReference type="Pfam" id="PF01368"/>
    </source>
</evidence>
<dbReference type="InterPro" id="IPR001667">
    <property type="entry name" value="DDH_dom"/>
</dbReference>
<organism evidence="9 10">
    <name type="scientific">Rheinheimera salexigens</name>
    <dbReference type="NCBI Taxonomy" id="1628148"/>
    <lineage>
        <taxon>Bacteria</taxon>
        <taxon>Pseudomonadati</taxon>
        <taxon>Pseudomonadota</taxon>
        <taxon>Gammaproteobacteria</taxon>
        <taxon>Chromatiales</taxon>
        <taxon>Chromatiaceae</taxon>
        <taxon>Rheinheimera</taxon>
    </lineage>
</organism>
<feature type="domain" description="DHHA1" evidence="7">
    <location>
        <begin position="360"/>
        <end position="452"/>
    </location>
</feature>
<dbReference type="NCBIfam" id="TIGR00644">
    <property type="entry name" value="recJ"/>
    <property type="match status" value="1"/>
</dbReference>
<dbReference type="EMBL" id="MKEK01000001">
    <property type="protein sequence ID" value="OEY69098.1"/>
    <property type="molecule type" value="Genomic_DNA"/>
</dbReference>
<evidence type="ECO:0000259" key="7">
    <source>
        <dbReference type="Pfam" id="PF02272"/>
    </source>
</evidence>
<gene>
    <name evidence="9" type="ORF">BI198_05545</name>
</gene>
<evidence type="ECO:0000313" key="9">
    <source>
        <dbReference type="EMBL" id="OEY69098.1"/>
    </source>
</evidence>
<dbReference type="STRING" id="1628148.BI198_05545"/>
<dbReference type="Pfam" id="PF02272">
    <property type="entry name" value="DHHA1"/>
    <property type="match status" value="1"/>
</dbReference>
<evidence type="ECO:0000256" key="1">
    <source>
        <dbReference type="ARBA" id="ARBA00005915"/>
    </source>
</evidence>
<evidence type="ECO:0000259" key="8">
    <source>
        <dbReference type="Pfam" id="PF17768"/>
    </source>
</evidence>
<dbReference type="PANTHER" id="PTHR30255:SF2">
    <property type="entry name" value="SINGLE-STRANDED-DNA-SPECIFIC EXONUCLEASE RECJ"/>
    <property type="match status" value="1"/>
</dbReference>
<keyword evidence="3" id="KW-0540">Nuclease</keyword>
<dbReference type="InterPro" id="IPR038763">
    <property type="entry name" value="DHH_sf"/>
</dbReference>
<dbReference type="InterPro" id="IPR003156">
    <property type="entry name" value="DHHA1_dom"/>
</dbReference>
<dbReference type="Gene3D" id="3.10.310.30">
    <property type="match status" value="1"/>
</dbReference>
<dbReference type="Proteomes" id="UP000242258">
    <property type="component" value="Unassembled WGS sequence"/>
</dbReference>
<dbReference type="GO" id="GO:0006281">
    <property type="term" value="P:DNA repair"/>
    <property type="evidence" value="ECO:0007669"/>
    <property type="project" value="InterPro"/>
</dbReference>
<feature type="domain" description="DDH" evidence="6">
    <location>
        <begin position="75"/>
        <end position="235"/>
    </location>
</feature>
<dbReference type="FunFam" id="3.90.1640.30:FF:000001">
    <property type="entry name" value="Single-stranded-DNA-specific exonuclease RecJ"/>
    <property type="match status" value="1"/>
</dbReference>
<feature type="domain" description="RecJ OB" evidence="8">
    <location>
        <begin position="471"/>
        <end position="574"/>
    </location>
</feature>
<proteinExistence type="inferred from homology"/>
<evidence type="ECO:0000256" key="2">
    <source>
        <dbReference type="ARBA" id="ARBA00019841"/>
    </source>
</evidence>
<comment type="caution">
    <text evidence="9">The sequence shown here is derived from an EMBL/GenBank/DDBJ whole genome shotgun (WGS) entry which is preliminary data.</text>
</comment>
<protein>
    <recommendedName>
        <fullName evidence="2">Single-stranded-DNA-specific exonuclease RecJ</fullName>
    </recommendedName>
</protein>
<dbReference type="AlphaFoldDB" id="A0A1E7Q4X7"/>
<keyword evidence="5 9" id="KW-0269">Exonuclease</keyword>
<dbReference type="RefSeq" id="WP_070048664.1">
    <property type="nucleotide sequence ID" value="NZ_CBCSDO010000003.1"/>
</dbReference>
<dbReference type="InterPro" id="IPR004610">
    <property type="entry name" value="RecJ"/>
</dbReference>
<keyword evidence="10" id="KW-1185">Reference proteome</keyword>
<dbReference type="Pfam" id="PF01368">
    <property type="entry name" value="DHH"/>
    <property type="match status" value="1"/>
</dbReference>
<dbReference type="Gene3D" id="3.90.1640.30">
    <property type="match status" value="1"/>
</dbReference>
<comment type="similarity">
    <text evidence="1">Belongs to the RecJ family.</text>
</comment>
<evidence type="ECO:0000256" key="5">
    <source>
        <dbReference type="ARBA" id="ARBA00022839"/>
    </source>
</evidence>
<keyword evidence="4" id="KW-0378">Hydrolase</keyword>
<dbReference type="InterPro" id="IPR041122">
    <property type="entry name" value="RecJ_OB"/>
</dbReference>
<evidence type="ECO:0000313" key="10">
    <source>
        <dbReference type="Proteomes" id="UP000242258"/>
    </source>
</evidence>
<sequence length="580" mass="63356">MTAVKRQIMQRQLPTILPQLAANMHPVLQRIYASRGVKTLDELQRSAAGLLPFQSLKGIEAAVKLLEQALTSQQQIVIVGDFDADGATSTAVLLTGLKALGFRFVEYLVPNRFEYGYGLTPEMAELAVGQGAELIITVDNGISALEGVALAKKAGVKVLVTDHHLAGAELPDADAIVNPNQPGCEFPSKALAGVGVAFYVLMALRSHLRQQQYFSQHNIAEPNLAELLDLVALGTVADVVPLDSNNRILVHQGLMRIRSGKCRPGIQALIDVANRTTAKLTAADFGFALAPRLNAAGRLDDMSIGISCLLTQDIGLARQYAAELDSLNVERRAIEQSMQVEAQAFLSQLSFDGAELPECLCLYQHDWHQGVIGILAGRIKEQFHRPTIAFAQGDDGELKGSARSIAGLHIRDLLEQISSQYPGLIKKFGGHAMAAGLTIDADRLDTFKLALNLTAKQLLTAEQLTAVIYSDGELSANCFELNFAQMLQDAGPWGQSFPEPVFDGEFNLMSQKMLADRHLKMMLQTADGKLVDAIWFNADNKAWPNININKVKLAYQLDINEFRDRQNLQLIVRHMDAVTD</sequence>